<keyword evidence="10" id="KW-1185">Reference proteome</keyword>
<comment type="function">
    <text evidence="1">Is involved in generating a small heat-stable compound (Nod), an acylated oligomer of N-acetylglucosamine, that stimulates mitosis in various plant protoplasts.</text>
</comment>
<dbReference type="Proteomes" id="UP000517759">
    <property type="component" value="Unassembled WGS sequence"/>
</dbReference>
<reference evidence="8 9" key="3">
    <citation type="submission" date="2020-08" db="EMBL/GenBank/DDBJ databases">
        <title>Genomic Encyclopedia of Type Strains, Phase IV (KMG-IV): sequencing the most valuable type-strain genomes for metagenomic binning, comparative biology and taxonomic classification.</title>
        <authorList>
            <person name="Goeker M."/>
        </authorList>
    </citation>
    <scope>NUCLEOTIDE SEQUENCE [LARGE SCALE GENOMIC DNA]</scope>
    <source>
        <strain evidence="8 9">DSM 24105</strain>
    </source>
</reference>
<proteinExistence type="inferred from homology"/>
<organism evidence="8 9">
    <name type="scientific">Methylobacterium brachythecii</name>
    <dbReference type="NCBI Taxonomy" id="1176177"/>
    <lineage>
        <taxon>Bacteria</taxon>
        <taxon>Pseudomonadati</taxon>
        <taxon>Pseudomonadota</taxon>
        <taxon>Alphaproteobacteria</taxon>
        <taxon>Hyphomicrobiales</taxon>
        <taxon>Methylobacteriaceae</taxon>
        <taxon>Methylobacterium</taxon>
    </lineage>
</organism>
<dbReference type="CDD" id="cd10977">
    <property type="entry name" value="CE4_PuuE_SpCDA1"/>
    <property type="match status" value="1"/>
</dbReference>
<accession>A0A7W6F809</accession>
<evidence type="ECO:0000256" key="2">
    <source>
        <dbReference type="ARBA" id="ARBA00010973"/>
    </source>
</evidence>
<evidence type="ECO:0000259" key="6">
    <source>
        <dbReference type="PROSITE" id="PS51677"/>
    </source>
</evidence>
<dbReference type="InterPro" id="IPR002509">
    <property type="entry name" value="NODB_dom"/>
</dbReference>
<dbReference type="NCBIfam" id="TIGR03164">
    <property type="entry name" value="UHCUDC"/>
    <property type="match status" value="1"/>
</dbReference>
<dbReference type="PANTHER" id="PTHR43123:SF1">
    <property type="entry name" value="POLYSACCHARIDE DEACETYLASE-RELATED"/>
    <property type="match status" value="1"/>
</dbReference>
<name>A0A7W6F809_9HYPH</name>
<evidence type="ECO:0000313" key="7">
    <source>
        <dbReference type="EMBL" id="GLS42738.1"/>
    </source>
</evidence>
<evidence type="ECO:0000256" key="4">
    <source>
        <dbReference type="ARBA" id="ARBA00022631"/>
    </source>
</evidence>
<dbReference type="GO" id="GO:0006144">
    <property type="term" value="P:purine nucleobase metabolic process"/>
    <property type="evidence" value="ECO:0007669"/>
    <property type="project" value="UniProtKB-KW"/>
</dbReference>
<dbReference type="GO" id="GO:0000255">
    <property type="term" value="P:allantoin metabolic process"/>
    <property type="evidence" value="ECO:0007669"/>
    <property type="project" value="InterPro"/>
</dbReference>
<dbReference type="EMBL" id="JACIDN010000006">
    <property type="protein sequence ID" value="MBB3903997.1"/>
    <property type="molecule type" value="Genomic_DNA"/>
</dbReference>
<dbReference type="Gene3D" id="3.20.20.370">
    <property type="entry name" value="Glycoside hydrolase/deacetylase"/>
    <property type="match status" value="1"/>
</dbReference>
<dbReference type="EMBL" id="BSPG01000002">
    <property type="protein sequence ID" value="GLS42738.1"/>
    <property type="molecule type" value="Genomic_DNA"/>
</dbReference>
<dbReference type="InterPro" id="IPR018020">
    <property type="entry name" value="OHCU_decarboxylase"/>
</dbReference>
<dbReference type="RefSeq" id="WP_183507432.1">
    <property type="nucleotide sequence ID" value="NZ_BSPG01000002.1"/>
</dbReference>
<keyword evidence="4" id="KW-0659">Purine metabolism</keyword>
<reference evidence="7" key="1">
    <citation type="journal article" date="2014" name="Int. J. Syst. Evol. Microbiol.">
        <title>Complete genome of a new Firmicutes species belonging to the dominant human colonic microbiota ('Ruminococcus bicirculans') reveals two chromosomes and a selective capacity to utilize plant glucans.</title>
        <authorList>
            <consortium name="NISC Comparative Sequencing Program"/>
            <person name="Wegmann U."/>
            <person name="Louis P."/>
            <person name="Goesmann A."/>
            <person name="Henrissat B."/>
            <person name="Duncan S.H."/>
            <person name="Flint H.J."/>
        </authorList>
    </citation>
    <scope>NUCLEOTIDE SEQUENCE</scope>
    <source>
        <strain evidence="7">NBRC 107710</strain>
    </source>
</reference>
<dbReference type="SUPFAM" id="SSF88713">
    <property type="entry name" value="Glycoside hydrolase/deacetylase"/>
    <property type="match status" value="1"/>
</dbReference>
<dbReference type="NCBIfam" id="TIGR03212">
    <property type="entry name" value="uraD_N-term-dom"/>
    <property type="match status" value="1"/>
</dbReference>
<dbReference type="Proteomes" id="UP001156881">
    <property type="component" value="Unassembled WGS sequence"/>
</dbReference>
<dbReference type="Pfam" id="PF01522">
    <property type="entry name" value="Polysacc_deac_1"/>
    <property type="match status" value="1"/>
</dbReference>
<dbReference type="GO" id="GO:0005975">
    <property type="term" value="P:carbohydrate metabolic process"/>
    <property type="evidence" value="ECO:0007669"/>
    <property type="project" value="InterPro"/>
</dbReference>
<dbReference type="InterPro" id="IPR036778">
    <property type="entry name" value="OHCU_decarboxylase_sf"/>
</dbReference>
<dbReference type="UniPathway" id="UPA00394">
    <property type="reaction ID" value="UER00652"/>
</dbReference>
<comment type="caution">
    <text evidence="8">The sequence shown here is derived from an EMBL/GenBank/DDBJ whole genome shotgun (WGS) entry which is preliminary data.</text>
</comment>
<sequence>MQTSRDMIGYGRRLPQVNWPGGARVAVQFVLNYEEGGENCILHGDAASEAFLSEIVGAVPWPGQRHMNMESIYEYGSRAGFWRLWRLFTERRVPVTVFGVATALARNPEAVAAMREADWEIACHGLKWIDYRDFTREAEAAAMDEAVRLHTEVTGSPPLGWYTGRSSVHTLELGIERGFAYLSDAYADDLPYWIGGEAGTGLVVPYTLDTNDMRFATPQGFNSGDQFFTYLRDTFDTLYAEGATAPKMMSVGLHCRLIGRPGRLASLVRFLDYVAGHEGVWMPRRIDIARHWIEHHPPKGLTPSRMSQGQFVARFGDIFEDTPEIAVRAWRTGLRDRDDLAEGLHATLVGVLRGLPRDRKRELILAHPELAGRLALAGQLTHASTTEQGSAGLDTLTKEELARFQELNTAYQTRFGHPFIMAIKGRNKQEILAAFDDRLRNDVEQEFKEALRQIEKIAWLRLRDKLPSPPPMDG</sequence>
<dbReference type="InterPro" id="IPR011330">
    <property type="entry name" value="Glyco_hydro/deAcase_b/a-brl"/>
</dbReference>
<feature type="domain" description="NodB homology" evidence="6">
    <location>
        <begin position="67"/>
        <end position="283"/>
    </location>
</feature>
<dbReference type="GO" id="GO:0019628">
    <property type="term" value="P:urate catabolic process"/>
    <property type="evidence" value="ECO:0007669"/>
    <property type="project" value="UniProtKB-UniPathway"/>
</dbReference>
<dbReference type="SUPFAM" id="SSF158694">
    <property type="entry name" value="UraD-Like"/>
    <property type="match status" value="1"/>
</dbReference>
<protein>
    <recommendedName>
        <fullName evidence="3">Chitooligosaccharide deacetylase</fullName>
    </recommendedName>
    <alternativeName>
        <fullName evidence="5">Nodulation protein B</fullName>
    </alternativeName>
</protein>
<evidence type="ECO:0000256" key="1">
    <source>
        <dbReference type="ARBA" id="ARBA00003236"/>
    </source>
</evidence>
<dbReference type="GO" id="GO:0016810">
    <property type="term" value="F:hydrolase activity, acting on carbon-nitrogen (but not peptide) bonds"/>
    <property type="evidence" value="ECO:0007669"/>
    <property type="project" value="InterPro"/>
</dbReference>
<comment type="similarity">
    <text evidence="2">Belongs to the polysaccharide deacetylase family.</text>
</comment>
<evidence type="ECO:0000313" key="10">
    <source>
        <dbReference type="Proteomes" id="UP001156881"/>
    </source>
</evidence>
<dbReference type="PROSITE" id="PS51677">
    <property type="entry name" value="NODB"/>
    <property type="match status" value="1"/>
</dbReference>
<dbReference type="PANTHER" id="PTHR43123">
    <property type="entry name" value="POLYSACCHARIDE DEACETYLASE-RELATED"/>
    <property type="match status" value="1"/>
</dbReference>
<evidence type="ECO:0000256" key="5">
    <source>
        <dbReference type="ARBA" id="ARBA00032976"/>
    </source>
</evidence>
<reference evidence="7" key="4">
    <citation type="submission" date="2023-01" db="EMBL/GenBank/DDBJ databases">
        <title>Draft genome sequence of Methylobacterium brachythecii strain NBRC 107710.</title>
        <authorList>
            <person name="Sun Q."/>
            <person name="Mori K."/>
        </authorList>
    </citation>
    <scope>NUCLEOTIDE SEQUENCE</scope>
    <source>
        <strain evidence="7">NBRC 107710</strain>
    </source>
</reference>
<dbReference type="InterPro" id="IPR017580">
    <property type="entry name" value="OHCU_decarboxylase-1"/>
</dbReference>
<evidence type="ECO:0000313" key="9">
    <source>
        <dbReference type="Proteomes" id="UP000517759"/>
    </source>
</evidence>
<dbReference type="InterPro" id="IPR017625">
    <property type="entry name" value="PuuE"/>
</dbReference>
<reference evidence="10" key="2">
    <citation type="journal article" date="2019" name="Int. J. Syst. Evol. Microbiol.">
        <title>The Global Catalogue of Microorganisms (GCM) 10K type strain sequencing project: providing services to taxonomists for standard genome sequencing and annotation.</title>
        <authorList>
            <consortium name="The Broad Institute Genomics Platform"/>
            <consortium name="The Broad Institute Genome Sequencing Center for Infectious Disease"/>
            <person name="Wu L."/>
            <person name="Ma J."/>
        </authorList>
    </citation>
    <scope>NUCLEOTIDE SEQUENCE [LARGE SCALE GENOMIC DNA]</scope>
    <source>
        <strain evidence="10">NBRC 107710</strain>
    </source>
</reference>
<evidence type="ECO:0000256" key="3">
    <source>
        <dbReference type="ARBA" id="ARBA00020071"/>
    </source>
</evidence>
<dbReference type="Pfam" id="PF09349">
    <property type="entry name" value="OHCU_decarbox"/>
    <property type="match status" value="1"/>
</dbReference>
<dbReference type="Gene3D" id="1.10.3330.10">
    <property type="entry name" value="Oxo-4-hydroxy-4-carboxy-5-ureidoimidazoline decarboxylase"/>
    <property type="match status" value="1"/>
</dbReference>
<evidence type="ECO:0000313" key="8">
    <source>
        <dbReference type="EMBL" id="MBB3903997.1"/>
    </source>
</evidence>
<gene>
    <name evidence="7" type="ORF">GCM10007884_07230</name>
    <name evidence="8" type="ORF">GGR33_003511</name>
</gene>
<dbReference type="AlphaFoldDB" id="A0A7W6F809"/>